<sequence>MRIQHRRPRHTPRLRIPLALPLALALAIPLAAAGPAPAAAPPRAAAAPEPVSEEAAAIAKAQRTGGPVEVLAQRTETSQVFANPEGTFTQDTYAVPQWVRKDRTLVPIDPDLQSAGNGTLVTKATEVGLTFSGGGEGPLATITRDGRSMSWSWPKPLPKPEVSGNTVTYPEVFKGVDLKLRAGTSGFSQLLVVKTAEAATNPELKSLDFKLGTEGVDVSADEHGNLKAVNPAGQVIFTAPTPRMWDSSDAATGPATLGRAAQSPPTDEFEPGHGAQEAAMPLAVAEDQMTLEPDQHILTGKDITYPVYIDPSVSGSREAWAIAYKKYPSATFYNGAGWINADGSKGTSAARIGYENQDGGTGRSFFRMDSNNLWNTDKVITKSVFQIRNSWSWSCTDRPAELWLTGSISSSTSWNNQPSWGRKLASVNESKGYNSSCPAGNLAFDVTSAANDSVTNKWNNITLGMRASNETDTYAWKKFDAKSAVLSTTYNTRPDKPTGLYTSPSSGSNCGVTTPYTTIGNTDVYLGAKVIDRDGGTVKARFVLWPTGHGGASNEVNQLVSVTSGTVAKLKTSKAALSKLLSDAKVPNGGTFTWSVRSEDGALNSAWTAQCHFGFDATRPSNPPGVTSVQFPNGDDGWPTNTGSVRSEGTFTFTSGGIADVARYEYWSDWDTTRRTAAPAAAGGSITVKLTPTVAGSNHLYVRSFDRANNPSDENTYLFYANGTKVPDKPGDINGDGNSDLWAIDKDGILHRFYGAGDGQVADASARASADTWTGAKITHRGDWTDDGYEDLIALRNDTALGTHRMWLHHNNGYGFACTNCTNVPTRQELTTFDPANNHWKSGAKQILAVGDVDGGTDTDGDGKLDIPGYPDLIVNDGKFLWLYYGAPDNRLDSVRDPVLLAGPDDPISEGVSTVGEITLAAPGDWNADGQADLVARYDRPDAGGLYVFHGREGDYGYDISLSDRALIGWNWSTATVPQFTAAPDANNNGKFDLWATTPNSGELRFFADFTSALHTTLTTASNAFANYQTIS</sequence>
<dbReference type="AlphaFoldDB" id="A0A7X0HLQ7"/>
<gene>
    <name evidence="3" type="ORF">HNQ79_006383</name>
</gene>
<evidence type="ECO:0000256" key="1">
    <source>
        <dbReference type="SAM" id="MobiDB-lite"/>
    </source>
</evidence>
<comment type="caution">
    <text evidence="3">The sequence shown here is derived from an EMBL/GenBank/DDBJ whole genome shotgun (WGS) entry which is preliminary data.</text>
</comment>
<dbReference type="EMBL" id="JACHEM010000030">
    <property type="protein sequence ID" value="MBB6439871.1"/>
    <property type="molecule type" value="Genomic_DNA"/>
</dbReference>
<feature type="compositionally biased region" description="Low complexity" evidence="1">
    <location>
        <begin position="37"/>
        <end position="59"/>
    </location>
</feature>
<dbReference type="Proteomes" id="UP000540423">
    <property type="component" value="Unassembled WGS sequence"/>
</dbReference>
<dbReference type="SUPFAM" id="SSF69318">
    <property type="entry name" value="Integrin alpha N-terminal domain"/>
    <property type="match status" value="2"/>
</dbReference>
<evidence type="ECO:0000313" key="3">
    <source>
        <dbReference type="EMBL" id="MBB6439871.1"/>
    </source>
</evidence>
<keyword evidence="2" id="KW-0732">Signal</keyword>
<evidence type="ECO:0000313" key="4">
    <source>
        <dbReference type="Proteomes" id="UP000540423"/>
    </source>
</evidence>
<protein>
    <recommendedName>
        <fullName evidence="5">VCBS repeat-containing protein</fullName>
    </recommendedName>
</protein>
<organism evidence="3 4">
    <name type="scientific">Streptomyces candidus</name>
    <dbReference type="NCBI Taxonomy" id="67283"/>
    <lineage>
        <taxon>Bacteria</taxon>
        <taxon>Bacillati</taxon>
        <taxon>Actinomycetota</taxon>
        <taxon>Actinomycetes</taxon>
        <taxon>Kitasatosporales</taxon>
        <taxon>Streptomycetaceae</taxon>
        <taxon>Streptomyces</taxon>
    </lineage>
</organism>
<feature type="chain" id="PRO_5030792256" description="VCBS repeat-containing protein" evidence="2">
    <location>
        <begin position="39"/>
        <end position="1032"/>
    </location>
</feature>
<dbReference type="InterPro" id="IPR028994">
    <property type="entry name" value="Integrin_alpha_N"/>
</dbReference>
<dbReference type="RefSeq" id="WP_221508343.1">
    <property type="nucleotide sequence ID" value="NZ_BNBN01000018.1"/>
</dbReference>
<evidence type="ECO:0008006" key="5">
    <source>
        <dbReference type="Google" id="ProtNLM"/>
    </source>
</evidence>
<name>A0A7X0HLQ7_9ACTN</name>
<feature type="region of interest" description="Disordered" evidence="1">
    <location>
        <begin position="37"/>
        <end position="62"/>
    </location>
</feature>
<keyword evidence="4" id="KW-1185">Reference proteome</keyword>
<feature type="region of interest" description="Disordered" evidence="1">
    <location>
        <begin position="247"/>
        <end position="273"/>
    </location>
</feature>
<feature type="signal peptide" evidence="2">
    <location>
        <begin position="1"/>
        <end position="38"/>
    </location>
</feature>
<reference evidence="3 4" key="1">
    <citation type="submission" date="2020-08" db="EMBL/GenBank/DDBJ databases">
        <title>Genomic Encyclopedia of Type Strains, Phase IV (KMG-IV): sequencing the most valuable type-strain genomes for metagenomic binning, comparative biology and taxonomic classification.</title>
        <authorList>
            <person name="Goeker M."/>
        </authorList>
    </citation>
    <scope>NUCLEOTIDE SEQUENCE [LARGE SCALE GENOMIC DNA]</scope>
    <source>
        <strain evidence="3 4">DSM 40141</strain>
    </source>
</reference>
<proteinExistence type="predicted"/>
<evidence type="ECO:0000256" key="2">
    <source>
        <dbReference type="SAM" id="SignalP"/>
    </source>
</evidence>
<accession>A0A7X0HLQ7</accession>